<dbReference type="GO" id="GO:0055085">
    <property type="term" value="P:transmembrane transport"/>
    <property type="evidence" value="ECO:0007669"/>
    <property type="project" value="InterPro"/>
</dbReference>
<dbReference type="PANTHER" id="PTHR43744">
    <property type="entry name" value="ABC TRANSPORTER PERMEASE PROTEIN MG189-RELATED-RELATED"/>
    <property type="match status" value="1"/>
</dbReference>
<keyword evidence="3" id="KW-1003">Cell membrane</keyword>
<dbReference type="InterPro" id="IPR035906">
    <property type="entry name" value="MetI-like_sf"/>
</dbReference>
<dbReference type="InterPro" id="IPR000515">
    <property type="entry name" value="MetI-like"/>
</dbReference>
<accession>A0A0K2SL78</accession>
<feature type="transmembrane region" description="Helical" evidence="7">
    <location>
        <begin position="147"/>
        <end position="167"/>
    </location>
</feature>
<evidence type="ECO:0000256" key="6">
    <source>
        <dbReference type="ARBA" id="ARBA00023136"/>
    </source>
</evidence>
<organism evidence="9 10">
    <name type="scientific">Limnochorda pilosa</name>
    <dbReference type="NCBI Taxonomy" id="1555112"/>
    <lineage>
        <taxon>Bacteria</taxon>
        <taxon>Bacillati</taxon>
        <taxon>Bacillota</taxon>
        <taxon>Limnochordia</taxon>
        <taxon>Limnochordales</taxon>
        <taxon>Limnochordaceae</taxon>
        <taxon>Limnochorda</taxon>
    </lineage>
</organism>
<keyword evidence="5 7" id="KW-1133">Transmembrane helix</keyword>
<dbReference type="KEGG" id="lpil:LIP_2035"/>
<dbReference type="GO" id="GO:0005886">
    <property type="term" value="C:plasma membrane"/>
    <property type="evidence" value="ECO:0007669"/>
    <property type="project" value="UniProtKB-SubCell"/>
</dbReference>
<comment type="similarity">
    <text evidence="7">Belongs to the binding-protein-dependent transport system permease family.</text>
</comment>
<gene>
    <name evidence="9" type="ORF">LIP_2035</name>
</gene>
<dbReference type="STRING" id="1555112.LIP_2035"/>
<dbReference type="Gene3D" id="1.10.3720.10">
    <property type="entry name" value="MetI-like"/>
    <property type="match status" value="1"/>
</dbReference>
<feature type="transmembrane region" description="Helical" evidence="7">
    <location>
        <begin position="77"/>
        <end position="101"/>
    </location>
</feature>
<keyword evidence="4 7" id="KW-0812">Transmembrane</keyword>
<evidence type="ECO:0000256" key="2">
    <source>
        <dbReference type="ARBA" id="ARBA00022448"/>
    </source>
</evidence>
<evidence type="ECO:0000256" key="5">
    <source>
        <dbReference type="ARBA" id="ARBA00022989"/>
    </source>
</evidence>
<sequence>MTGLLQPFGSARRRAQTWRHLLLSLLAAVFILPLYWMIVSALKGPSEIFAVPPVWIPSRWNWNHFVDVFQQVPFARWMFNSGFVSITVTLVALLTHSMAAYSLARLRYRGRRVLFGLIIGTLMVPFWVIMIPLYIEVRAFGWLDTYWALIIPAIPNAFGIFLLHQFYLGIPHELEEAATIDGCSKAGIFFRIVLPLSKPIMAALAVFFFVANWNSFLWPLLVTNATEMKTVQVGIAGFSGQYQNPWGYLMAANTIAVLPNLVVFLLLQRQLMASITMSGIKG</sequence>
<dbReference type="SUPFAM" id="SSF161098">
    <property type="entry name" value="MetI-like"/>
    <property type="match status" value="1"/>
</dbReference>
<evidence type="ECO:0000313" key="9">
    <source>
        <dbReference type="EMBL" id="BAS27876.1"/>
    </source>
</evidence>
<evidence type="ECO:0000259" key="8">
    <source>
        <dbReference type="PROSITE" id="PS50928"/>
    </source>
</evidence>
<feature type="domain" description="ABC transmembrane type-1" evidence="8">
    <location>
        <begin position="78"/>
        <end position="267"/>
    </location>
</feature>
<dbReference type="PROSITE" id="PS50928">
    <property type="entry name" value="ABC_TM1"/>
    <property type="match status" value="1"/>
</dbReference>
<dbReference type="PANTHER" id="PTHR43744:SF12">
    <property type="entry name" value="ABC TRANSPORTER PERMEASE PROTEIN MG189-RELATED"/>
    <property type="match status" value="1"/>
</dbReference>
<feature type="transmembrane region" description="Helical" evidence="7">
    <location>
        <begin position="21"/>
        <end position="39"/>
    </location>
</feature>
<comment type="subcellular location">
    <subcellularLocation>
        <location evidence="1 7">Cell membrane</location>
        <topology evidence="1 7">Multi-pass membrane protein</topology>
    </subcellularLocation>
</comment>
<feature type="transmembrane region" description="Helical" evidence="7">
    <location>
        <begin position="246"/>
        <end position="267"/>
    </location>
</feature>
<name>A0A0K2SL78_LIMPI</name>
<protein>
    <submittedName>
        <fullName evidence="9">Sugar ABC transporter permease</fullName>
    </submittedName>
</protein>
<evidence type="ECO:0000256" key="7">
    <source>
        <dbReference type="RuleBase" id="RU363032"/>
    </source>
</evidence>
<evidence type="ECO:0000256" key="1">
    <source>
        <dbReference type="ARBA" id="ARBA00004651"/>
    </source>
</evidence>
<keyword evidence="6 7" id="KW-0472">Membrane</keyword>
<reference evidence="10" key="1">
    <citation type="submission" date="2015-07" db="EMBL/GenBank/DDBJ databases">
        <title>Complete genome sequence and phylogenetic analysis of Limnochorda pilosa.</title>
        <authorList>
            <person name="Watanabe M."/>
            <person name="Kojima H."/>
            <person name="Fukui M."/>
        </authorList>
    </citation>
    <scope>NUCLEOTIDE SEQUENCE [LARGE SCALE GENOMIC DNA]</scope>
    <source>
        <strain evidence="10">HC45</strain>
    </source>
</reference>
<keyword evidence="10" id="KW-1185">Reference proteome</keyword>
<dbReference type="AlphaFoldDB" id="A0A0K2SL78"/>
<feature type="transmembrane region" description="Helical" evidence="7">
    <location>
        <begin position="113"/>
        <end position="135"/>
    </location>
</feature>
<reference evidence="10" key="2">
    <citation type="journal article" date="2016" name="Int. J. Syst. Evol. Microbiol.">
        <title>Complete genome sequence and cell structure of Limnochorda pilosa, a Gram-negative spore-former within the phylum Firmicutes.</title>
        <authorList>
            <person name="Watanabe M."/>
            <person name="Kojima H."/>
            <person name="Fukui M."/>
        </authorList>
    </citation>
    <scope>NUCLEOTIDE SEQUENCE [LARGE SCALE GENOMIC DNA]</scope>
    <source>
        <strain evidence="10">HC45</strain>
    </source>
</reference>
<dbReference type="Proteomes" id="UP000065807">
    <property type="component" value="Chromosome"/>
</dbReference>
<evidence type="ECO:0000256" key="3">
    <source>
        <dbReference type="ARBA" id="ARBA00022475"/>
    </source>
</evidence>
<dbReference type="EMBL" id="AP014924">
    <property type="protein sequence ID" value="BAS27876.1"/>
    <property type="molecule type" value="Genomic_DNA"/>
</dbReference>
<feature type="transmembrane region" description="Helical" evidence="7">
    <location>
        <begin position="188"/>
        <end position="211"/>
    </location>
</feature>
<dbReference type="CDD" id="cd06261">
    <property type="entry name" value="TM_PBP2"/>
    <property type="match status" value="1"/>
</dbReference>
<evidence type="ECO:0000256" key="4">
    <source>
        <dbReference type="ARBA" id="ARBA00022692"/>
    </source>
</evidence>
<keyword evidence="2 7" id="KW-0813">Transport</keyword>
<dbReference type="Pfam" id="PF00528">
    <property type="entry name" value="BPD_transp_1"/>
    <property type="match status" value="1"/>
</dbReference>
<proteinExistence type="inferred from homology"/>
<evidence type="ECO:0000313" key="10">
    <source>
        <dbReference type="Proteomes" id="UP000065807"/>
    </source>
</evidence>